<dbReference type="InterPro" id="IPR036397">
    <property type="entry name" value="RNaseH_sf"/>
</dbReference>
<dbReference type="NCBIfam" id="NF033545">
    <property type="entry name" value="transpos_IS630"/>
    <property type="match status" value="1"/>
</dbReference>
<dbReference type="Pfam" id="PF01498">
    <property type="entry name" value="HTH_Tnp_Tc3_2"/>
    <property type="match status" value="1"/>
</dbReference>
<dbReference type="Pfam" id="PF13384">
    <property type="entry name" value="HTH_23"/>
    <property type="match status" value="1"/>
</dbReference>
<dbReference type="GO" id="GO:0005634">
    <property type="term" value="C:nucleus"/>
    <property type="evidence" value="ECO:0007669"/>
    <property type="project" value="UniProtKB-SubCell"/>
</dbReference>
<proteinExistence type="predicted"/>
<reference evidence="4" key="1">
    <citation type="journal article" date="2014" name="BMC Genomics">
        <title>Characterizing the developmental transcriptome of the oriental fruit fly, Bactrocera dorsalis (Diptera: Tephritidae) through comparative genomic analysis with Drosophila melanogaster utilizing modENCODE datasets.</title>
        <authorList>
            <person name="Geib S.M."/>
            <person name="Calla B."/>
            <person name="Hall B."/>
            <person name="Hou S."/>
            <person name="Manoukis N.C."/>
        </authorList>
    </citation>
    <scope>NUCLEOTIDE SEQUENCE</scope>
    <source>
        <strain evidence="4">Punador</strain>
    </source>
</reference>
<dbReference type="InterPro" id="IPR047655">
    <property type="entry name" value="Transpos_IS630-like"/>
</dbReference>
<dbReference type="AlphaFoldDB" id="A0A034WS05"/>
<dbReference type="GO" id="GO:0003677">
    <property type="term" value="F:DNA binding"/>
    <property type="evidence" value="ECO:0007669"/>
    <property type="project" value="InterPro"/>
</dbReference>
<evidence type="ECO:0000259" key="2">
    <source>
        <dbReference type="Pfam" id="PF01498"/>
    </source>
</evidence>
<evidence type="ECO:0000313" key="4">
    <source>
        <dbReference type="EMBL" id="JAC58351.1"/>
    </source>
</evidence>
<sequence>MAPNGKQTSLEIRQLIVKLNGEGKTVREIAELVGRSKSTVHDVIKRFHHEFRLANRSREGQGKILSVREERSIVNEVAKDPFKTAKELKISLKNRCGKDVCLNTIRNTLHKYDYHGRIARKKPFISHQNKNKRLKYAKEYLLKSEDFWNQVVSHYFISKYIYFDSFPCFQVLFTDESKFNLHGSDGKMFVWRKPNAEFAHKNTKATVKHGGGSVMVWGCMSSAGVGNLHFIDGKMDKFGYLNILKQNVKQSAEKLGIANQFAFYQDNDPKHTSGVAKLWLIHNCPKLIQTPPQSPDLNVIEHLWVELARRVYQKKFNTLGELKEALLQAWNSIEPEVCQNLVKSVPQRLQAVLDNKGYATKY</sequence>
<dbReference type="Gene3D" id="3.30.420.10">
    <property type="entry name" value="Ribonuclease H-like superfamily/Ribonuclease H"/>
    <property type="match status" value="1"/>
</dbReference>
<dbReference type="InterPro" id="IPR009057">
    <property type="entry name" value="Homeodomain-like_sf"/>
</dbReference>
<gene>
    <name evidence="4" type="primary">TC1A</name>
</gene>
<dbReference type="PANTHER" id="PTHR23022:SF135">
    <property type="entry name" value="SI:DKEY-77F5.3"/>
    <property type="match status" value="1"/>
</dbReference>
<dbReference type="InterPro" id="IPR052338">
    <property type="entry name" value="Transposase_5"/>
</dbReference>
<evidence type="ECO:0000259" key="3">
    <source>
        <dbReference type="Pfam" id="PF13358"/>
    </source>
</evidence>
<dbReference type="CDD" id="cd00090">
    <property type="entry name" value="HTH_ARSR"/>
    <property type="match status" value="1"/>
</dbReference>
<dbReference type="InterPro" id="IPR002492">
    <property type="entry name" value="Transposase_Tc1-like"/>
</dbReference>
<organism evidence="4">
    <name type="scientific">Bactrocera dorsalis</name>
    <name type="common">Oriental fruit fly</name>
    <name type="synonym">Dacus dorsalis</name>
    <dbReference type="NCBI Taxonomy" id="27457"/>
    <lineage>
        <taxon>Eukaryota</taxon>
        <taxon>Metazoa</taxon>
        <taxon>Ecdysozoa</taxon>
        <taxon>Arthropoda</taxon>
        <taxon>Hexapoda</taxon>
        <taxon>Insecta</taxon>
        <taxon>Pterygota</taxon>
        <taxon>Neoptera</taxon>
        <taxon>Endopterygota</taxon>
        <taxon>Diptera</taxon>
        <taxon>Brachycera</taxon>
        <taxon>Muscomorpha</taxon>
        <taxon>Tephritoidea</taxon>
        <taxon>Tephritidae</taxon>
        <taxon>Bactrocera</taxon>
        <taxon>Bactrocera</taxon>
    </lineage>
</organism>
<dbReference type="Gene3D" id="1.10.10.10">
    <property type="entry name" value="Winged helix-like DNA-binding domain superfamily/Winged helix DNA-binding domain"/>
    <property type="match status" value="1"/>
</dbReference>
<dbReference type="GO" id="GO:0006313">
    <property type="term" value="P:DNA transposition"/>
    <property type="evidence" value="ECO:0007669"/>
    <property type="project" value="InterPro"/>
</dbReference>
<evidence type="ECO:0000256" key="1">
    <source>
        <dbReference type="ARBA" id="ARBA00004123"/>
    </source>
</evidence>
<name>A0A034WS05_BACDO</name>
<accession>A0A034WS05</accession>
<dbReference type="InterPro" id="IPR011991">
    <property type="entry name" value="ArsR-like_HTH"/>
</dbReference>
<dbReference type="GO" id="GO:0015074">
    <property type="term" value="P:DNA integration"/>
    <property type="evidence" value="ECO:0007669"/>
    <property type="project" value="InterPro"/>
</dbReference>
<dbReference type="Pfam" id="PF13358">
    <property type="entry name" value="DDE_3"/>
    <property type="match status" value="1"/>
</dbReference>
<feature type="domain" description="Transposase Tc1-like" evidence="2">
    <location>
        <begin position="71"/>
        <end position="141"/>
    </location>
</feature>
<dbReference type="InterPro" id="IPR036388">
    <property type="entry name" value="WH-like_DNA-bd_sf"/>
</dbReference>
<protein>
    <submittedName>
        <fullName evidence="4">Transposable element Tc1 transposase</fullName>
    </submittedName>
</protein>
<comment type="subcellular location">
    <subcellularLocation>
        <location evidence="1">Nucleus</location>
    </subcellularLocation>
</comment>
<feature type="domain" description="Tc1-like transposase DDE" evidence="3">
    <location>
        <begin position="170"/>
        <end position="323"/>
    </location>
</feature>
<dbReference type="EMBL" id="GAKP01000601">
    <property type="protein sequence ID" value="JAC58351.1"/>
    <property type="molecule type" value="Transcribed_RNA"/>
</dbReference>
<dbReference type="PANTHER" id="PTHR23022">
    <property type="entry name" value="TRANSPOSABLE ELEMENT-RELATED"/>
    <property type="match status" value="1"/>
</dbReference>
<dbReference type="SUPFAM" id="SSF46689">
    <property type="entry name" value="Homeodomain-like"/>
    <property type="match status" value="1"/>
</dbReference>
<dbReference type="InterPro" id="IPR038717">
    <property type="entry name" value="Tc1-like_DDE_dom"/>
</dbReference>